<feature type="site" description="Interaction with substrate tRNA" evidence="10">
    <location>
        <position position="109"/>
    </location>
</feature>
<evidence type="ECO:0000256" key="7">
    <source>
        <dbReference type="ARBA" id="ARBA00022840"/>
    </source>
</evidence>
<dbReference type="PANTHER" id="PTHR11088:SF60">
    <property type="entry name" value="TRNA DIMETHYLALLYLTRANSFERASE"/>
    <property type="match status" value="1"/>
</dbReference>
<protein>
    <recommendedName>
        <fullName evidence="10">tRNA dimethylallyltransferase</fullName>
        <ecNumber evidence="10">2.5.1.75</ecNumber>
    </recommendedName>
    <alternativeName>
        <fullName evidence="10">Dimethylallyl diphosphate:tRNA dimethylallyltransferase</fullName>
        <shortName evidence="10">DMAPP:tRNA dimethylallyltransferase</shortName>
        <shortName evidence="10">DMATase</shortName>
    </alternativeName>
    <alternativeName>
        <fullName evidence="10">Isopentenyl-diphosphate:tRNA isopentenyltransferase</fullName>
        <shortName evidence="10">IPP transferase</shortName>
        <shortName evidence="10">IPPT</shortName>
        <shortName evidence="10">IPTase</shortName>
    </alternativeName>
</protein>
<dbReference type="STRING" id="1603606.DSOUD_1712"/>
<dbReference type="KEGG" id="des:DSOUD_1712"/>
<organism evidence="14 15">
    <name type="scientific">Desulfuromonas soudanensis</name>
    <dbReference type="NCBI Taxonomy" id="1603606"/>
    <lineage>
        <taxon>Bacteria</taxon>
        <taxon>Pseudomonadati</taxon>
        <taxon>Thermodesulfobacteriota</taxon>
        <taxon>Desulfuromonadia</taxon>
        <taxon>Desulfuromonadales</taxon>
        <taxon>Desulfuromonadaceae</taxon>
        <taxon>Desulfuromonas</taxon>
    </lineage>
</organism>
<dbReference type="GO" id="GO:0006400">
    <property type="term" value="P:tRNA modification"/>
    <property type="evidence" value="ECO:0007669"/>
    <property type="project" value="TreeGrafter"/>
</dbReference>
<dbReference type="OrthoDB" id="9776390at2"/>
<dbReference type="InterPro" id="IPR027417">
    <property type="entry name" value="P-loop_NTPase"/>
</dbReference>
<dbReference type="RefSeq" id="WP_053552338.1">
    <property type="nucleotide sequence ID" value="NZ_CP010802.1"/>
</dbReference>
<name>A0A0M4D0L1_9BACT</name>
<evidence type="ECO:0000256" key="10">
    <source>
        <dbReference type="HAMAP-Rule" id="MF_00185"/>
    </source>
</evidence>
<proteinExistence type="inferred from homology"/>
<comment type="similarity">
    <text evidence="3 10 13">Belongs to the IPP transferase family.</text>
</comment>
<dbReference type="PATRIC" id="fig|1603606.3.peg.1864"/>
<evidence type="ECO:0000256" key="3">
    <source>
        <dbReference type="ARBA" id="ARBA00005842"/>
    </source>
</evidence>
<evidence type="ECO:0000256" key="5">
    <source>
        <dbReference type="ARBA" id="ARBA00022694"/>
    </source>
</evidence>
<comment type="catalytic activity">
    <reaction evidence="9 10 11">
        <text>adenosine(37) in tRNA + dimethylallyl diphosphate = N(6)-dimethylallyladenosine(37) in tRNA + diphosphate</text>
        <dbReference type="Rhea" id="RHEA:26482"/>
        <dbReference type="Rhea" id="RHEA-COMP:10162"/>
        <dbReference type="Rhea" id="RHEA-COMP:10375"/>
        <dbReference type="ChEBI" id="CHEBI:33019"/>
        <dbReference type="ChEBI" id="CHEBI:57623"/>
        <dbReference type="ChEBI" id="CHEBI:74411"/>
        <dbReference type="ChEBI" id="CHEBI:74415"/>
        <dbReference type="EC" id="2.5.1.75"/>
    </reaction>
</comment>
<evidence type="ECO:0000256" key="2">
    <source>
        <dbReference type="ARBA" id="ARBA00003213"/>
    </source>
</evidence>
<evidence type="ECO:0000313" key="14">
    <source>
        <dbReference type="EMBL" id="ALC16490.1"/>
    </source>
</evidence>
<comment type="caution">
    <text evidence="10">Lacks conserved residue(s) required for the propagation of feature annotation.</text>
</comment>
<sequence>MGRTTGDETHPPLVVICGPTAAGKTALSLDLAERFDAEIVSADSRQVYRGMDIGTAKATAEERARIPHHLLDVAEVDEDYSVADFAVQGRRAILDIAARGKRPFVVGGTGLYIRALTEGLLDAPAGDPQVRQAILDRGEAEGEGALYRRLQLIDPPLAERLKPRDQVRIVRGLEVFEISGRRLSDLQEGHGFAEQPYPLLVIGVTLARQELYRRIDDRVEAMVAGGLVEEVRALLARGFSPGLKALRTIGYQEIIRHLAGEISLDEAVALIQRDSRRYAKRQLTWFRRDKKIIWVDSLRESAKIPQMTELFYAAKRSGHAQNPI</sequence>
<comment type="cofactor">
    <cofactor evidence="1 10">
        <name>Mg(2+)</name>
        <dbReference type="ChEBI" id="CHEBI:18420"/>
    </cofactor>
</comment>
<gene>
    <name evidence="10 14" type="primary">miaA</name>
    <name evidence="14" type="ORF">DSOUD_1712</name>
</gene>
<accession>A0A0M4D0L1</accession>
<keyword evidence="8 10" id="KW-0460">Magnesium</keyword>
<dbReference type="InterPro" id="IPR018022">
    <property type="entry name" value="IPT"/>
</dbReference>
<dbReference type="Proteomes" id="UP000057158">
    <property type="component" value="Chromosome"/>
</dbReference>
<evidence type="ECO:0000256" key="1">
    <source>
        <dbReference type="ARBA" id="ARBA00001946"/>
    </source>
</evidence>
<dbReference type="GO" id="GO:0052381">
    <property type="term" value="F:tRNA dimethylallyltransferase activity"/>
    <property type="evidence" value="ECO:0007669"/>
    <property type="project" value="UniProtKB-UniRule"/>
</dbReference>
<comment type="subunit">
    <text evidence="10">Monomer.</text>
</comment>
<evidence type="ECO:0000313" key="15">
    <source>
        <dbReference type="Proteomes" id="UP000057158"/>
    </source>
</evidence>
<evidence type="ECO:0000256" key="13">
    <source>
        <dbReference type="RuleBase" id="RU003785"/>
    </source>
</evidence>
<evidence type="ECO:0000256" key="11">
    <source>
        <dbReference type="RuleBase" id="RU003783"/>
    </source>
</evidence>
<evidence type="ECO:0000256" key="6">
    <source>
        <dbReference type="ARBA" id="ARBA00022741"/>
    </source>
</evidence>
<comment type="function">
    <text evidence="2 10 12">Catalyzes the transfer of a dimethylallyl group onto the adenine at position 37 in tRNAs that read codons beginning with uridine, leading to the formation of N6-(dimethylallyl)adenosine (i(6)A).</text>
</comment>
<dbReference type="InterPro" id="IPR039657">
    <property type="entry name" value="Dimethylallyltransferase"/>
</dbReference>
<dbReference type="EC" id="2.5.1.75" evidence="10"/>
<dbReference type="GO" id="GO:0005524">
    <property type="term" value="F:ATP binding"/>
    <property type="evidence" value="ECO:0007669"/>
    <property type="project" value="UniProtKB-UniRule"/>
</dbReference>
<dbReference type="NCBIfam" id="TIGR00174">
    <property type="entry name" value="miaA"/>
    <property type="match status" value="1"/>
</dbReference>
<keyword evidence="5 10" id="KW-0819">tRNA processing</keyword>
<dbReference type="HAMAP" id="MF_00185">
    <property type="entry name" value="IPP_trans"/>
    <property type="match status" value="1"/>
</dbReference>
<keyword evidence="6 10" id="KW-0547">Nucleotide-binding</keyword>
<keyword evidence="15" id="KW-1185">Reference proteome</keyword>
<dbReference type="EMBL" id="CP010802">
    <property type="protein sequence ID" value="ALC16490.1"/>
    <property type="molecule type" value="Genomic_DNA"/>
</dbReference>
<keyword evidence="7 10" id="KW-0067">ATP-binding</keyword>
<feature type="binding site" evidence="10">
    <location>
        <begin position="20"/>
        <end position="25"/>
    </location>
    <ligand>
        <name>substrate</name>
    </ligand>
</feature>
<dbReference type="SUPFAM" id="SSF52540">
    <property type="entry name" value="P-loop containing nucleoside triphosphate hydrolases"/>
    <property type="match status" value="2"/>
</dbReference>
<dbReference type="AlphaFoldDB" id="A0A0M4D0L1"/>
<feature type="site" description="Interaction with substrate tRNA" evidence="10">
    <location>
        <position position="131"/>
    </location>
</feature>
<reference evidence="14 15" key="1">
    <citation type="submission" date="2015-07" db="EMBL/GenBank/DDBJ databases">
        <title>Isolation and Genomic Characterization of a Novel Halophilic Metal-Reducing Deltaproteobacterium from the Deep Subsurface.</title>
        <authorList>
            <person name="Badalamenti J.P."/>
            <person name="Summers Z.M."/>
            <person name="Gralnick J.A."/>
            <person name="Bond D.R."/>
        </authorList>
    </citation>
    <scope>NUCLEOTIDE SEQUENCE [LARGE SCALE GENOMIC DNA]</scope>
    <source>
        <strain evidence="14 15">WTL</strain>
    </source>
</reference>
<dbReference type="Gene3D" id="1.10.20.140">
    <property type="match status" value="1"/>
</dbReference>
<evidence type="ECO:0000256" key="12">
    <source>
        <dbReference type="RuleBase" id="RU003784"/>
    </source>
</evidence>
<evidence type="ECO:0000256" key="9">
    <source>
        <dbReference type="ARBA" id="ARBA00049563"/>
    </source>
</evidence>
<dbReference type="Gene3D" id="3.40.50.300">
    <property type="entry name" value="P-loop containing nucleotide triphosphate hydrolases"/>
    <property type="match status" value="1"/>
</dbReference>
<dbReference type="PANTHER" id="PTHR11088">
    <property type="entry name" value="TRNA DIMETHYLALLYLTRANSFERASE"/>
    <property type="match status" value="1"/>
</dbReference>
<dbReference type="Pfam" id="PF01715">
    <property type="entry name" value="IPPT"/>
    <property type="match status" value="1"/>
</dbReference>
<feature type="region of interest" description="Interaction with substrate tRNA" evidence="10">
    <location>
        <begin position="43"/>
        <end position="46"/>
    </location>
</feature>
<evidence type="ECO:0000256" key="8">
    <source>
        <dbReference type="ARBA" id="ARBA00022842"/>
    </source>
</evidence>
<evidence type="ECO:0000256" key="4">
    <source>
        <dbReference type="ARBA" id="ARBA00022679"/>
    </source>
</evidence>
<feature type="binding site" evidence="10">
    <location>
        <begin position="18"/>
        <end position="25"/>
    </location>
    <ligand>
        <name>ATP</name>
        <dbReference type="ChEBI" id="CHEBI:30616"/>
    </ligand>
</feature>
<keyword evidence="4 10" id="KW-0808">Transferase</keyword>